<dbReference type="InterPro" id="IPR004991">
    <property type="entry name" value="Aerolysin-like"/>
</dbReference>
<dbReference type="CDD" id="cd20223">
    <property type="entry name" value="PFM_epsilon-toxin-like"/>
    <property type="match status" value="1"/>
</dbReference>
<gene>
    <name evidence="1" type="primary">etxB</name>
    <name evidence="1" type="ORF">A21D_01145</name>
</gene>
<dbReference type="Pfam" id="PF03318">
    <property type="entry name" value="ETX_MTX2"/>
    <property type="match status" value="1"/>
</dbReference>
<organism evidence="1 2">
    <name type="scientific">Virgibacillus dokdonensis</name>
    <dbReference type="NCBI Taxonomy" id="302167"/>
    <lineage>
        <taxon>Bacteria</taxon>
        <taxon>Bacillati</taxon>
        <taxon>Bacillota</taxon>
        <taxon>Bacilli</taxon>
        <taxon>Bacillales</taxon>
        <taxon>Bacillaceae</taxon>
        <taxon>Virgibacillus</taxon>
    </lineage>
</organism>
<evidence type="ECO:0000313" key="1">
    <source>
        <dbReference type="EMBL" id="AUJ24251.1"/>
    </source>
</evidence>
<sequence length="265" mass="28864">MNENIKNTGTQGAIQDIDKTIADMVAAIPSDGLAVNTYWCRPCISWTNAIYYSGVNIESSNVTNVTPLFLGENTFNNTTPLEQTYYTASFSQEVTTSKSTTTEHGFSSSTEVGGKTGIPFVASGEVKETLEYNFNHTDTQTTSITTTIASPPQPVTVPANKIYKAQVYFEKNTTSGNVELFADVLTCFGSYGVIYPIGKAIEMTDNTYGLIKSPNDSKQVRAKGKGKFKVEYGTNLIVNIYDVTAEKADTVEESKLVKTKVIPID</sequence>
<dbReference type="Proteomes" id="UP000234237">
    <property type="component" value="Chromosome"/>
</dbReference>
<dbReference type="EMBL" id="CP018622">
    <property type="protein sequence ID" value="AUJ24251.1"/>
    <property type="molecule type" value="Genomic_DNA"/>
</dbReference>
<evidence type="ECO:0000313" key="2">
    <source>
        <dbReference type="Proteomes" id="UP000234237"/>
    </source>
</evidence>
<dbReference type="AlphaFoldDB" id="A0A2K9J2K5"/>
<name>A0A2K9J2K5_9BACI</name>
<dbReference type="Gene3D" id="2.170.15.10">
    <property type="entry name" value="Proaerolysin, chain A, domain 3"/>
    <property type="match status" value="1"/>
</dbReference>
<proteinExistence type="predicted"/>
<accession>A0A2K9J2K5</accession>
<dbReference type="KEGG" id="vpn:A21D_01145"/>
<dbReference type="RefSeq" id="WP_101932963.1">
    <property type="nucleotide sequence ID" value="NZ_CP018622.1"/>
</dbReference>
<protein>
    <submittedName>
        <fullName evidence="1">Epsilon-toxin type B</fullName>
    </submittedName>
</protein>
<dbReference type="SUPFAM" id="SSF56973">
    <property type="entry name" value="Aerolisin/ETX pore-forming domain"/>
    <property type="match status" value="1"/>
</dbReference>
<reference evidence="2" key="1">
    <citation type="submission" date="2016-11" db="EMBL/GenBank/DDBJ databases">
        <title>Complete genome sequence of Virgibacillus pantothenticus 21D, a halophilic bacterium isolated from the deep hypersaline anoxic basin Discovery in the Mediterranean Sea.</title>
        <authorList>
            <person name="Zeaiter Z."/>
            <person name="Booth J.M."/>
            <person name="Prosdocimi E.M."/>
            <person name="Mapelli F."/>
            <person name="Fusi M."/>
            <person name="Daffonchio D."/>
            <person name="Borin S."/>
            <person name="Crotti E."/>
        </authorList>
    </citation>
    <scope>NUCLEOTIDE SEQUENCE [LARGE SCALE GENOMIC DNA]</scope>
    <source>
        <strain evidence="2">21D</strain>
    </source>
</reference>